<name>A0A5E4LW25_9ARCH</name>
<dbReference type="InterPro" id="IPR022941">
    <property type="entry name" value="SRP54"/>
</dbReference>
<dbReference type="Pfam" id="PF00448">
    <property type="entry name" value="SRP54"/>
    <property type="match status" value="1"/>
</dbReference>
<comment type="subcellular location">
    <subcellularLocation>
        <location evidence="1">Cytoplasm</location>
    </subcellularLocation>
</comment>
<dbReference type="Proteomes" id="UP000789941">
    <property type="component" value="Unassembled WGS sequence"/>
</dbReference>
<dbReference type="GO" id="GO:0048500">
    <property type="term" value="C:signal recognition particle"/>
    <property type="evidence" value="ECO:0007669"/>
    <property type="project" value="InterPro"/>
</dbReference>
<dbReference type="InterPro" id="IPR036225">
    <property type="entry name" value="SRP/SRP_N"/>
</dbReference>
<dbReference type="SMART" id="SM00963">
    <property type="entry name" value="SRP54_N"/>
    <property type="match status" value="1"/>
</dbReference>
<feature type="domain" description="SRP54-type proteins GTP-binding" evidence="12">
    <location>
        <begin position="94"/>
        <end position="286"/>
    </location>
</feature>
<dbReference type="InterPro" id="IPR003593">
    <property type="entry name" value="AAA+_ATPase"/>
</dbReference>
<sequence>MDLGKKLREALAKLTNRPYVDEDDVRALIKDLQRVLISSDVNVKLVFGLSKKIEERALKSKKMEALTLKEHVTKIVYEELVSLMGQSYTPRLDKHKILMCGLYGSGKTTSCAKLAHFYKTRGLSVGLIAADTDRPAAQEQLEQLSKQVGAAYYTTKGEKVPSKIVLEALKKAKEDVIIVDSAGRSGLDGALVEELRNIADVLKPEECYLVISADIGQVAGKQATEFNATVPLSGVFVTKMDGSGKGGGALSSVAASNAKISFVGIGEKPGDIEVYNSEKFVGRLLGVPDIGALMEKIKEISEETDLKKIESEELTIESFYEQLKAAKKLGPLSSVFSMIGAVDVPKEMVQQSEGKLKKFESMINSMTKEEKKDAALLKNNAARIARIARGSGSSEKEVREFLSQFEKMEKMMNMFKKNRGFRKKMEKMMSGKQGFPGMK</sequence>
<evidence type="ECO:0000259" key="11">
    <source>
        <dbReference type="SMART" id="SM00382"/>
    </source>
</evidence>
<protein>
    <recommendedName>
        <fullName evidence="10">signal-recognition-particle GTPase</fullName>
        <ecNumber evidence="10">3.6.5.4</ecNumber>
    </recommendedName>
</protein>
<feature type="domain" description="Signal recognition particle SRP54 helical bundle" evidence="13">
    <location>
        <begin position="1"/>
        <end position="84"/>
    </location>
</feature>
<dbReference type="SUPFAM" id="SSF47446">
    <property type="entry name" value="Signal peptide-binding domain"/>
    <property type="match status" value="1"/>
</dbReference>
<evidence type="ECO:0000256" key="8">
    <source>
        <dbReference type="ARBA" id="ARBA00023135"/>
    </source>
</evidence>
<keyword evidence="6" id="KW-0694">RNA-binding</keyword>
<gene>
    <name evidence="14" type="ORF">LFW2832_00805</name>
</gene>
<dbReference type="Gene3D" id="3.40.50.300">
    <property type="entry name" value="P-loop containing nucleotide triphosphate hydrolases"/>
    <property type="match status" value="1"/>
</dbReference>
<dbReference type="GO" id="GO:0003924">
    <property type="term" value="F:GTPase activity"/>
    <property type="evidence" value="ECO:0007669"/>
    <property type="project" value="InterPro"/>
</dbReference>
<dbReference type="InterPro" id="IPR042101">
    <property type="entry name" value="SRP54_N_sf"/>
</dbReference>
<dbReference type="InterPro" id="IPR013822">
    <property type="entry name" value="Signal_recog_particl_SRP54_hlx"/>
</dbReference>
<keyword evidence="8" id="KW-0733">Signal recognition particle</keyword>
<dbReference type="EMBL" id="CABMJJ010000009">
    <property type="protein sequence ID" value="VVC04212.1"/>
    <property type="molecule type" value="Genomic_DNA"/>
</dbReference>
<dbReference type="InterPro" id="IPR000897">
    <property type="entry name" value="SRP54_GTPase_dom"/>
</dbReference>
<evidence type="ECO:0000259" key="12">
    <source>
        <dbReference type="SMART" id="SM00962"/>
    </source>
</evidence>
<keyword evidence="9" id="KW-0687">Ribonucleoprotein</keyword>
<dbReference type="SMART" id="SM00962">
    <property type="entry name" value="SRP54"/>
    <property type="match status" value="1"/>
</dbReference>
<keyword evidence="3" id="KW-0963">Cytoplasm</keyword>
<reference evidence="14 15" key="1">
    <citation type="submission" date="2019-08" db="EMBL/GenBank/DDBJ databases">
        <authorList>
            <person name="Vazquez-Campos X."/>
        </authorList>
    </citation>
    <scope>NUCLEOTIDE SEQUENCE [LARGE SCALE GENOMIC DNA]</scope>
    <source>
        <strain evidence="14">LFW-283_2</strain>
    </source>
</reference>
<evidence type="ECO:0000313" key="14">
    <source>
        <dbReference type="EMBL" id="VVC04212.1"/>
    </source>
</evidence>
<dbReference type="AlphaFoldDB" id="A0A5E4LW25"/>
<dbReference type="Pfam" id="PF02881">
    <property type="entry name" value="SRP54_N"/>
    <property type="match status" value="1"/>
</dbReference>
<proteinExistence type="inferred from homology"/>
<evidence type="ECO:0000256" key="10">
    <source>
        <dbReference type="ARBA" id="ARBA00035672"/>
    </source>
</evidence>
<dbReference type="SUPFAM" id="SSF47364">
    <property type="entry name" value="Domain of the SRP/SRP receptor G-proteins"/>
    <property type="match status" value="1"/>
</dbReference>
<evidence type="ECO:0000256" key="9">
    <source>
        <dbReference type="ARBA" id="ARBA00023274"/>
    </source>
</evidence>
<evidence type="ECO:0000256" key="7">
    <source>
        <dbReference type="ARBA" id="ARBA00023134"/>
    </source>
</evidence>
<dbReference type="GO" id="GO:0006614">
    <property type="term" value="P:SRP-dependent cotranslational protein targeting to membrane"/>
    <property type="evidence" value="ECO:0007669"/>
    <property type="project" value="InterPro"/>
</dbReference>
<evidence type="ECO:0000256" key="3">
    <source>
        <dbReference type="ARBA" id="ARBA00022490"/>
    </source>
</evidence>
<organism evidence="14 15">
    <name type="scientific">Candidatus Bilamarchaeum dharawalense</name>
    <dbReference type="NCBI Taxonomy" id="2885759"/>
    <lineage>
        <taxon>Archaea</taxon>
        <taxon>Candidatus Micrarchaeota</taxon>
        <taxon>Candidatus Micrarchaeia</taxon>
        <taxon>Candidatus Anstonellales</taxon>
        <taxon>Candidatus Bilamarchaeaceae</taxon>
        <taxon>Candidatus Bilamarchaeum</taxon>
    </lineage>
</organism>
<dbReference type="InterPro" id="IPR027417">
    <property type="entry name" value="P-loop_NTPase"/>
</dbReference>
<comment type="caution">
    <text evidence="14">The sequence shown here is derived from an EMBL/GenBank/DDBJ whole genome shotgun (WGS) entry which is preliminary data.</text>
</comment>
<accession>A0A5E4LW25</accession>
<dbReference type="InterPro" id="IPR004125">
    <property type="entry name" value="Signal_recog_particle_SRP54_M"/>
</dbReference>
<dbReference type="Pfam" id="PF02978">
    <property type="entry name" value="SRP_SPB"/>
    <property type="match status" value="1"/>
</dbReference>
<evidence type="ECO:0000259" key="13">
    <source>
        <dbReference type="SMART" id="SM00963"/>
    </source>
</evidence>
<keyword evidence="7" id="KW-0342">GTP-binding</keyword>
<dbReference type="PANTHER" id="PTHR11564:SF5">
    <property type="entry name" value="SIGNAL RECOGNITION PARTICLE SUBUNIT SRP54"/>
    <property type="match status" value="1"/>
</dbReference>
<dbReference type="SMART" id="SM00382">
    <property type="entry name" value="AAA"/>
    <property type="match status" value="1"/>
</dbReference>
<evidence type="ECO:0000256" key="5">
    <source>
        <dbReference type="ARBA" id="ARBA00022801"/>
    </source>
</evidence>
<evidence type="ECO:0000256" key="6">
    <source>
        <dbReference type="ARBA" id="ARBA00022884"/>
    </source>
</evidence>
<comment type="similarity">
    <text evidence="2">Belongs to the GTP-binding SRP family. SRP54 subfamily.</text>
</comment>
<dbReference type="EC" id="3.6.5.4" evidence="10"/>
<dbReference type="Gene3D" id="1.10.260.30">
    <property type="entry name" value="Signal recognition particle, SRP54 subunit, M-domain"/>
    <property type="match status" value="1"/>
</dbReference>
<dbReference type="GO" id="GO:0005525">
    <property type="term" value="F:GTP binding"/>
    <property type="evidence" value="ECO:0007669"/>
    <property type="project" value="UniProtKB-KW"/>
</dbReference>
<dbReference type="GO" id="GO:0008312">
    <property type="term" value="F:7S RNA binding"/>
    <property type="evidence" value="ECO:0007669"/>
    <property type="project" value="InterPro"/>
</dbReference>
<evidence type="ECO:0000313" key="15">
    <source>
        <dbReference type="Proteomes" id="UP000789941"/>
    </source>
</evidence>
<evidence type="ECO:0000256" key="4">
    <source>
        <dbReference type="ARBA" id="ARBA00022741"/>
    </source>
</evidence>
<evidence type="ECO:0000256" key="1">
    <source>
        <dbReference type="ARBA" id="ARBA00004496"/>
    </source>
</evidence>
<feature type="domain" description="AAA+ ATPase" evidence="11">
    <location>
        <begin position="93"/>
        <end position="291"/>
    </location>
</feature>
<evidence type="ECO:0000256" key="2">
    <source>
        <dbReference type="ARBA" id="ARBA00005450"/>
    </source>
</evidence>
<keyword evidence="5" id="KW-0378">Hydrolase</keyword>
<dbReference type="Gene3D" id="1.20.120.140">
    <property type="entry name" value="Signal recognition particle SRP54, nucleotide-binding domain"/>
    <property type="match status" value="1"/>
</dbReference>
<dbReference type="SUPFAM" id="SSF52540">
    <property type="entry name" value="P-loop containing nucleoside triphosphate hydrolases"/>
    <property type="match status" value="1"/>
</dbReference>
<dbReference type="PANTHER" id="PTHR11564">
    <property type="entry name" value="SIGNAL RECOGNITION PARTICLE 54K PROTEIN SRP54"/>
    <property type="match status" value="1"/>
</dbReference>
<keyword evidence="4" id="KW-0547">Nucleotide-binding</keyword>
<dbReference type="InterPro" id="IPR036891">
    <property type="entry name" value="Signal_recog_part_SRP54_M_sf"/>
</dbReference>